<dbReference type="PROSITE" id="PS00478">
    <property type="entry name" value="LIM_DOMAIN_1"/>
    <property type="match status" value="1"/>
</dbReference>
<comment type="caution">
    <text evidence="12">The sequence shown here is derived from an EMBL/GenBank/DDBJ whole genome shotgun (WGS) entry which is preliminary data.</text>
</comment>
<dbReference type="Proteomes" id="UP000789375">
    <property type="component" value="Unassembled WGS sequence"/>
</dbReference>
<evidence type="ECO:0000256" key="6">
    <source>
        <dbReference type="ARBA" id="ARBA00022833"/>
    </source>
</evidence>
<keyword evidence="8 9" id="KW-0440">LIM domain</keyword>
<dbReference type="Pfam" id="PF00412">
    <property type="entry name" value="LIM"/>
    <property type="match status" value="3"/>
</dbReference>
<evidence type="ECO:0000256" key="2">
    <source>
        <dbReference type="ARBA" id="ARBA00004496"/>
    </source>
</evidence>
<dbReference type="PROSITE" id="PS50023">
    <property type="entry name" value="LIM_DOMAIN_2"/>
    <property type="match status" value="2"/>
</dbReference>
<gene>
    <name evidence="12" type="ORF">FMOSSE_LOCUS12693</name>
</gene>
<dbReference type="SMART" id="SM00132">
    <property type="entry name" value="LIM"/>
    <property type="match status" value="2"/>
</dbReference>
<dbReference type="AlphaFoldDB" id="A0A9N9EJ30"/>
<keyword evidence="7" id="KW-0965">Cell junction</keyword>
<dbReference type="GO" id="GO:0046872">
    <property type="term" value="F:metal ion binding"/>
    <property type="evidence" value="ECO:0007669"/>
    <property type="project" value="UniProtKB-KW"/>
</dbReference>
<dbReference type="InterPro" id="IPR001781">
    <property type="entry name" value="Znf_LIM"/>
</dbReference>
<feature type="domain" description="LIM zinc-binding" evidence="11">
    <location>
        <begin position="408"/>
        <end position="465"/>
    </location>
</feature>
<evidence type="ECO:0000259" key="11">
    <source>
        <dbReference type="PROSITE" id="PS50023"/>
    </source>
</evidence>
<feature type="domain" description="LIM zinc-binding" evidence="11">
    <location>
        <begin position="348"/>
        <end position="407"/>
    </location>
</feature>
<feature type="non-terminal residue" evidence="12">
    <location>
        <position position="496"/>
    </location>
</feature>
<dbReference type="Gene3D" id="2.10.110.10">
    <property type="entry name" value="Cysteine Rich Protein"/>
    <property type="match status" value="3"/>
</dbReference>
<dbReference type="EMBL" id="CAJVPP010006338">
    <property type="protein sequence ID" value="CAG8676945.1"/>
    <property type="molecule type" value="Genomic_DNA"/>
</dbReference>
<feature type="compositionally biased region" description="Polar residues" evidence="10">
    <location>
        <begin position="245"/>
        <end position="259"/>
    </location>
</feature>
<feature type="compositionally biased region" description="Polar residues" evidence="10">
    <location>
        <begin position="102"/>
        <end position="116"/>
    </location>
</feature>
<protein>
    <submittedName>
        <fullName evidence="12">4105_t:CDS:1</fullName>
    </submittedName>
</protein>
<evidence type="ECO:0000256" key="7">
    <source>
        <dbReference type="ARBA" id="ARBA00022949"/>
    </source>
</evidence>
<dbReference type="SUPFAM" id="SSF57716">
    <property type="entry name" value="Glucocorticoid receptor-like (DNA-binding domain)"/>
    <property type="match status" value="3"/>
</dbReference>
<feature type="compositionally biased region" description="Basic and acidic residues" evidence="10">
    <location>
        <begin position="260"/>
        <end position="281"/>
    </location>
</feature>
<name>A0A9N9EJ30_FUNMO</name>
<organism evidence="12 13">
    <name type="scientific">Funneliformis mosseae</name>
    <name type="common">Endomycorrhizal fungus</name>
    <name type="synonym">Glomus mosseae</name>
    <dbReference type="NCBI Taxonomy" id="27381"/>
    <lineage>
        <taxon>Eukaryota</taxon>
        <taxon>Fungi</taxon>
        <taxon>Fungi incertae sedis</taxon>
        <taxon>Mucoromycota</taxon>
        <taxon>Glomeromycotina</taxon>
        <taxon>Glomeromycetes</taxon>
        <taxon>Glomerales</taxon>
        <taxon>Glomeraceae</taxon>
        <taxon>Funneliformis</taxon>
    </lineage>
</organism>
<evidence type="ECO:0000256" key="4">
    <source>
        <dbReference type="ARBA" id="ARBA00022723"/>
    </source>
</evidence>
<feature type="compositionally biased region" description="Low complexity" evidence="10">
    <location>
        <begin position="29"/>
        <end position="39"/>
    </location>
</feature>
<accession>A0A9N9EJ30</accession>
<feature type="region of interest" description="Disordered" evidence="10">
    <location>
        <begin position="1"/>
        <end position="341"/>
    </location>
</feature>
<keyword evidence="13" id="KW-1185">Reference proteome</keyword>
<evidence type="ECO:0000256" key="5">
    <source>
        <dbReference type="ARBA" id="ARBA00022737"/>
    </source>
</evidence>
<dbReference type="FunFam" id="2.10.110.10:FF:000008">
    <property type="entry name" value="Paxillin isoform 1"/>
    <property type="match status" value="1"/>
</dbReference>
<dbReference type="PANTHER" id="PTHR24214:SF62">
    <property type="entry name" value="LEUPAXIN"/>
    <property type="match status" value="1"/>
</dbReference>
<feature type="compositionally biased region" description="Polar residues" evidence="10">
    <location>
        <begin position="200"/>
        <end position="216"/>
    </location>
</feature>
<keyword evidence="6 9" id="KW-0862">Zinc</keyword>
<dbReference type="PANTHER" id="PTHR24214">
    <property type="entry name" value="PDZ AND LIM DOMAIN PROTEIN ZASP"/>
    <property type="match status" value="1"/>
</dbReference>
<dbReference type="GO" id="GO:0005737">
    <property type="term" value="C:cytoplasm"/>
    <property type="evidence" value="ECO:0007669"/>
    <property type="project" value="UniProtKB-SubCell"/>
</dbReference>
<keyword evidence="5" id="KW-0677">Repeat</keyword>
<dbReference type="GO" id="GO:0030036">
    <property type="term" value="P:actin cytoskeleton organization"/>
    <property type="evidence" value="ECO:0007669"/>
    <property type="project" value="TreeGrafter"/>
</dbReference>
<evidence type="ECO:0000256" key="8">
    <source>
        <dbReference type="ARBA" id="ARBA00023038"/>
    </source>
</evidence>
<dbReference type="GO" id="GO:0051371">
    <property type="term" value="F:muscle alpha-actinin binding"/>
    <property type="evidence" value="ECO:0007669"/>
    <property type="project" value="TreeGrafter"/>
</dbReference>
<proteinExistence type="predicted"/>
<evidence type="ECO:0000256" key="10">
    <source>
        <dbReference type="SAM" id="MobiDB-lite"/>
    </source>
</evidence>
<evidence type="ECO:0000256" key="3">
    <source>
        <dbReference type="ARBA" id="ARBA00022490"/>
    </source>
</evidence>
<feature type="compositionally biased region" description="Polar residues" evidence="10">
    <location>
        <begin position="56"/>
        <end position="70"/>
    </location>
</feature>
<feature type="compositionally biased region" description="Polar residues" evidence="10">
    <location>
        <begin position="153"/>
        <end position="183"/>
    </location>
</feature>
<feature type="compositionally biased region" description="Polar residues" evidence="10">
    <location>
        <begin position="307"/>
        <end position="317"/>
    </location>
</feature>
<dbReference type="GO" id="GO:0003779">
    <property type="term" value="F:actin binding"/>
    <property type="evidence" value="ECO:0007669"/>
    <property type="project" value="TreeGrafter"/>
</dbReference>
<feature type="compositionally biased region" description="Basic and acidic residues" evidence="10">
    <location>
        <begin position="290"/>
        <end position="306"/>
    </location>
</feature>
<evidence type="ECO:0000313" key="12">
    <source>
        <dbReference type="EMBL" id="CAG8676945.1"/>
    </source>
</evidence>
<feature type="compositionally biased region" description="Polar residues" evidence="10">
    <location>
        <begin position="327"/>
        <end position="341"/>
    </location>
</feature>
<sequence>KYVRDLALKNPKPTSSNTPRSPLFKLPQNSPSPSTNSSTISGERKAGALQGPRSPPVSQRNSLTATISPRTSVVNNNYENSSTNSNETTITSIPESTKPDSVFNNSSTITSDFSISNDDKEKKKSTYKNIDEIVNDLSYPMETKLSFKPTTPPSQSSFKSTTPPPQSSFKSTTPPPQSSFKSTTPPPQSSFKPITPPPQSSFKPTTTPPQSKCNNSTPPTKGPDDPTKGSYVLSAAFKSYGAASRTPSVKKSATPTSPKQEQREIASNKKQRDSTIQELHNRSGTNWGARYDEAQQKYPPLDKLDNKLTTPPSSTSKKQGDNKNNESVEGSHQQNLKPLTYNNKPNSLDCAACGNLISGNMLTAMGKKWHPGHFACKQCGISLEHVAFFERDGNPYCHLDYHELFSPKCGHCDTPIEGKSISALGKSWHPGHFFCRECGNPFEGGFMVHEGFPYCEKDWTKLFAPKCLGCKEPIRGEFINALEGMWHRNCFACMVG</sequence>
<dbReference type="FunFam" id="2.10.110.10:FF:000009">
    <property type="entry name" value="Paxillin isoform 1"/>
    <property type="match status" value="1"/>
</dbReference>
<reference evidence="12" key="1">
    <citation type="submission" date="2021-06" db="EMBL/GenBank/DDBJ databases">
        <authorList>
            <person name="Kallberg Y."/>
            <person name="Tangrot J."/>
            <person name="Rosling A."/>
        </authorList>
    </citation>
    <scope>NUCLEOTIDE SEQUENCE</scope>
    <source>
        <strain evidence="12">87-6 pot B 2015</strain>
    </source>
</reference>
<feature type="compositionally biased region" description="Pro residues" evidence="10">
    <location>
        <begin position="184"/>
        <end position="199"/>
    </location>
</feature>
<keyword evidence="3" id="KW-0963">Cytoplasm</keyword>
<dbReference type="InterPro" id="IPR050604">
    <property type="entry name" value="PDZ-LIM_domain"/>
</dbReference>
<keyword evidence="4 9" id="KW-0479">Metal-binding</keyword>
<feature type="compositionally biased region" description="Low complexity" evidence="10">
    <location>
        <begin position="71"/>
        <end position="93"/>
    </location>
</feature>
<evidence type="ECO:0000313" key="13">
    <source>
        <dbReference type="Proteomes" id="UP000789375"/>
    </source>
</evidence>
<evidence type="ECO:0000256" key="9">
    <source>
        <dbReference type="PROSITE-ProRule" id="PRU00125"/>
    </source>
</evidence>
<dbReference type="GO" id="GO:0001725">
    <property type="term" value="C:stress fiber"/>
    <property type="evidence" value="ECO:0007669"/>
    <property type="project" value="TreeGrafter"/>
</dbReference>
<evidence type="ECO:0000256" key="1">
    <source>
        <dbReference type="ARBA" id="ARBA00004282"/>
    </source>
</evidence>
<comment type="subcellular location">
    <subcellularLocation>
        <location evidence="1">Cell junction</location>
    </subcellularLocation>
    <subcellularLocation>
        <location evidence="2">Cytoplasm</location>
    </subcellularLocation>
</comment>
<dbReference type="GO" id="GO:0031941">
    <property type="term" value="C:filamentous actin"/>
    <property type="evidence" value="ECO:0007669"/>
    <property type="project" value="TreeGrafter"/>
</dbReference>